<dbReference type="PANTHER" id="PTHR37017">
    <property type="entry name" value="AB HYDROLASE-1 DOMAIN-CONTAINING PROTEIN-RELATED"/>
    <property type="match status" value="1"/>
</dbReference>
<keyword evidence="2" id="KW-0378">Hydrolase</keyword>
<dbReference type="InterPro" id="IPR000073">
    <property type="entry name" value="AB_hydrolase_1"/>
</dbReference>
<dbReference type="Proteomes" id="UP000316806">
    <property type="component" value="Chromosome"/>
</dbReference>
<proteinExistence type="predicted"/>
<name>A0A516RFL9_STRST</name>
<evidence type="ECO:0000259" key="1">
    <source>
        <dbReference type="Pfam" id="PF12697"/>
    </source>
</evidence>
<dbReference type="AlphaFoldDB" id="A0A516RFL9"/>
<reference evidence="2 3" key="1">
    <citation type="journal article" date="2019" name="J. Ind. Microbiol. Biotechnol.">
        <title>The complete genomic sequence of Streptomyces spectabilis NRRL-2792 and identification of secondary metabolite biosynthetic gene clusters.</title>
        <authorList>
            <person name="Sinha A."/>
            <person name="Phillips-Salemka S."/>
            <person name="Niraula T.A."/>
            <person name="Short K.A."/>
            <person name="Niraula N.P."/>
        </authorList>
    </citation>
    <scope>NUCLEOTIDE SEQUENCE [LARGE SCALE GENOMIC DNA]</scope>
    <source>
        <strain evidence="2 3">NRRL 2792</strain>
    </source>
</reference>
<evidence type="ECO:0000313" key="2">
    <source>
        <dbReference type="EMBL" id="QDQ14445.1"/>
    </source>
</evidence>
<dbReference type="SUPFAM" id="SSF53474">
    <property type="entry name" value="alpha/beta-Hydrolases"/>
    <property type="match status" value="1"/>
</dbReference>
<dbReference type="GO" id="GO:0016787">
    <property type="term" value="F:hydrolase activity"/>
    <property type="evidence" value="ECO:0007669"/>
    <property type="project" value="UniProtKB-KW"/>
</dbReference>
<protein>
    <submittedName>
        <fullName evidence="2">Alpha/beta fold hydrolase</fullName>
    </submittedName>
</protein>
<sequence length="284" mass="30543">MTEHTYVLVHGTNSAGAFWAPVARELTLRGHRVIAVDQPYHGAEAYLPAAYQTQDLAALATEPTPLGRLGLDDFEERVTGVVRRAARGARHGKVVLVGHSMGGVSVSRVAHAVPELLAHLVYMAAYCPAPGFPSIADCMATPEAADAIVPDRQVIGDPKELGVVRLNPRTGNAEDLALFKEMVCADYPDADFRRVLTGLQPDEADRVATDHAVGDAATWGRVPRTYLRFGRDRLVTPALQDLMIAKADERTPGNPFRVRDFATAPHVGPLDPEPLVAALTALGH</sequence>
<dbReference type="EMBL" id="CP040916">
    <property type="protein sequence ID" value="QDQ14445.1"/>
    <property type="molecule type" value="Genomic_DNA"/>
</dbReference>
<dbReference type="RefSeq" id="WP_144321657.1">
    <property type="nucleotide sequence ID" value="NZ_CP040916.1"/>
</dbReference>
<feature type="domain" description="AB hydrolase-1" evidence="1">
    <location>
        <begin position="7"/>
        <end position="278"/>
    </location>
</feature>
<dbReference type="Gene3D" id="3.40.50.1820">
    <property type="entry name" value="alpha/beta hydrolase"/>
    <property type="match status" value="1"/>
</dbReference>
<accession>A0A516RFL9</accession>
<evidence type="ECO:0000313" key="3">
    <source>
        <dbReference type="Proteomes" id="UP000316806"/>
    </source>
</evidence>
<dbReference type="Pfam" id="PF12697">
    <property type="entry name" value="Abhydrolase_6"/>
    <property type="match status" value="1"/>
</dbReference>
<dbReference type="InterPro" id="IPR052897">
    <property type="entry name" value="Sec-Metab_Biosynth_Hydrolase"/>
</dbReference>
<dbReference type="InterPro" id="IPR029058">
    <property type="entry name" value="AB_hydrolase_fold"/>
</dbReference>
<organism evidence="2 3">
    <name type="scientific">Streptomyces spectabilis</name>
    <dbReference type="NCBI Taxonomy" id="68270"/>
    <lineage>
        <taxon>Bacteria</taxon>
        <taxon>Bacillati</taxon>
        <taxon>Actinomycetota</taxon>
        <taxon>Actinomycetes</taxon>
        <taxon>Kitasatosporales</taxon>
        <taxon>Streptomycetaceae</taxon>
        <taxon>Streptomyces</taxon>
    </lineage>
</organism>
<dbReference type="PANTHER" id="PTHR37017:SF11">
    <property type="entry name" value="ESTERASE_LIPASE_THIOESTERASE DOMAIN-CONTAINING PROTEIN"/>
    <property type="match status" value="1"/>
</dbReference>
<gene>
    <name evidence="2" type="ORF">FH965_31035</name>
</gene>